<protein>
    <recommendedName>
        <fullName evidence="1">R13L1/DRL21-like LRR repeat region domain-containing protein</fullName>
    </recommendedName>
</protein>
<dbReference type="Proteomes" id="UP000467840">
    <property type="component" value="Chromosome 10"/>
</dbReference>
<reference evidence="2 3" key="1">
    <citation type="journal article" date="2020" name="Mol. Plant">
        <title>The Chromosome-Based Rubber Tree Genome Provides New Insights into Spurge Genome Evolution and Rubber Biosynthesis.</title>
        <authorList>
            <person name="Liu J."/>
            <person name="Shi C."/>
            <person name="Shi C.C."/>
            <person name="Li W."/>
            <person name="Zhang Q.J."/>
            <person name="Zhang Y."/>
            <person name="Li K."/>
            <person name="Lu H.F."/>
            <person name="Shi C."/>
            <person name="Zhu S.T."/>
            <person name="Xiao Z.Y."/>
            <person name="Nan H."/>
            <person name="Yue Y."/>
            <person name="Zhu X.G."/>
            <person name="Wu Y."/>
            <person name="Hong X.N."/>
            <person name="Fan G.Y."/>
            <person name="Tong Y."/>
            <person name="Zhang D."/>
            <person name="Mao C.L."/>
            <person name="Liu Y.L."/>
            <person name="Hao S.J."/>
            <person name="Liu W.Q."/>
            <person name="Lv M.Q."/>
            <person name="Zhang H.B."/>
            <person name="Liu Y."/>
            <person name="Hu-Tang G.R."/>
            <person name="Wang J.P."/>
            <person name="Wang J.H."/>
            <person name="Sun Y.H."/>
            <person name="Ni S.B."/>
            <person name="Chen W.B."/>
            <person name="Zhang X.C."/>
            <person name="Jiao Y.N."/>
            <person name="Eichler E.E."/>
            <person name="Li G.H."/>
            <person name="Liu X."/>
            <person name="Gao L.Z."/>
        </authorList>
    </citation>
    <scope>NUCLEOTIDE SEQUENCE [LARGE SCALE GENOMIC DNA]</scope>
    <source>
        <strain evidence="3">cv. GT1</strain>
        <tissue evidence="2">Leaf</tissue>
    </source>
</reference>
<evidence type="ECO:0000313" key="2">
    <source>
        <dbReference type="EMBL" id="KAF2319255.1"/>
    </source>
</evidence>
<dbReference type="InterPro" id="IPR056789">
    <property type="entry name" value="LRR_R13L1-DRL21"/>
</dbReference>
<keyword evidence="3" id="KW-1185">Reference proteome</keyword>
<dbReference type="Pfam" id="PF25019">
    <property type="entry name" value="LRR_R13L1-DRL21"/>
    <property type="match status" value="1"/>
</dbReference>
<accession>A0A6A6N336</accession>
<dbReference type="PANTHER" id="PTHR47186">
    <property type="entry name" value="LEUCINE-RICH REPEAT-CONTAINING PROTEIN 57"/>
    <property type="match status" value="1"/>
</dbReference>
<comment type="caution">
    <text evidence="2">The sequence shown here is derived from an EMBL/GenBank/DDBJ whole genome shotgun (WGS) entry which is preliminary data.</text>
</comment>
<evidence type="ECO:0000313" key="3">
    <source>
        <dbReference type="Proteomes" id="UP000467840"/>
    </source>
</evidence>
<gene>
    <name evidence="2" type="ORF">GH714_014261</name>
</gene>
<evidence type="ECO:0000259" key="1">
    <source>
        <dbReference type="Pfam" id="PF25019"/>
    </source>
</evidence>
<proteinExistence type="predicted"/>
<organism evidence="2 3">
    <name type="scientific">Hevea brasiliensis</name>
    <name type="common">Para rubber tree</name>
    <name type="synonym">Siphonia brasiliensis</name>
    <dbReference type="NCBI Taxonomy" id="3981"/>
    <lineage>
        <taxon>Eukaryota</taxon>
        <taxon>Viridiplantae</taxon>
        <taxon>Streptophyta</taxon>
        <taxon>Embryophyta</taxon>
        <taxon>Tracheophyta</taxon>
        <taxon>Spermatophyta</taxon>
        <taxon>Magnoliopsida</taxon>
        <taxon>eudicotyledons</taxon>
        <taxon>Gunneridae</taxon>
        <taxon>Pentapetalae</taxon>
        <taxon>rosids</taxon>
        <taxon>fabids</taxon>
        <taxon>Malpighiales</taxon>
        <taxon>Euphorbiaceae</taxon>
        <taxon>Crotonoideae</taxon>
        <taxon>Micrandreae</taxon>
        <taxon>Hevea</taxon>
    </lineage>
</organism>
<dbReference type="PANTHER" id="PTHR47186:SF18">
    <property type="entry name" value="RX N-TERMINAL DOMAIN-CONTAINING PROTEIN"/>
    <property type="match status" value="1"/>
</dbReference>
<dbReference type="EMBL" id="JAAGAX010000003">
    <property type="protein sequence ID" value="KAF2319255.1"/>
    <property type="molecule type" value="Genomic_DNA"/>
</dbReference>
<sequence>MPSKVGRLTSLERLSLFAVGTDRGGSIEELECLNQLSSELEISYLEEVRNKEEAKKSNLQWKTKLKALRFRWRPGVEWNFERESSSNDEEVLEGLEPHSNIERKRILIITIFFSSLGVHAELALFVNSRRAEDHTGLCAELAELFTNVEQRKGKVNADSLSNRVRTWLVIDEDDFTIPVTMLDILSCDSEVLFDPLDG</sequence>
<dbReference type="AlphaFoldDB" id="A0A6A6N336"/>
<name>A0A6A6N336_HEVBR</name>
<feature type="domain" description="R13L1/DRL21-like LRR repeat region" evidence="1">
    <location>
        <begin position="27"/>
        <end position="103"/>
    </location>
</feature>